<feature type="compositionally biased region" description="Acidic residues" evidence="1">
    <location>
        <begin position="567"/>
        <end position="602"/>
    </location>
</feature>
<feature type="transmembrane region" description="Helical" evidence="2">
    <location>
        <begin position="170"/>
        <end position="188"/>
    </location>
</feature>
<dbReference type="InterPro" id="IPR025403">
    <property type="entry name" value="TgpA-like_C"/>
</dbReference>
<feature type="transmembrane region" description="Helical" evidence="2">
    <location>
        <begin position="70"/>
        <end position="92"/>
    </location>
</feature>
<feature type="transmembrane region" description="Helical" evidence="2">
    <location>
        <begin position="12"/>
        <end position="30"/>
    </location>
</feature>
<dbReference type="OrthoDB" id="9804872at2"/>
<dbReference type="InterPro" id="IPR002931">
    <property type="entry name" value="Transglutaminase-like"/>
</dbReference>
<dbReference type="RefSeq" id="WP_117153916.1">
    <property type="nucleotide sequence ID" value="NZ_BMLG01000005.1"/>
</dbReference>
<gene>
    <name evidence="4" type="primary">yebA</name>
    <name evidence="4" type="ORF">GCM10011351_14110</name>
</gene>
<keyword evidence="2" id="KW-0812">Transmembrane</keyword>
<dbReference type="Proteomes" id="UP000618460">
    <property type="component" value="Unassembled WGS sequence"/>
</dbReference>
<feature type="transmembrane region" description="Helical" evidence="2">
    <location>
        <begin position="145"/>
        <end position="164"/>
    </location>
</feature>
<comment type="caution">
    <text evidence="4">The sequence shown here is derived from an EMBL/GenBank/DDBJ whole genome shotgun (WGS) entry which is preliminary data.</text>
</comment>
<evidence type="ECO:0000313" key="5">
    <source>
        <dbReference type="Proteomes" id="UP000618460"/>
    </source>
</evidence>
<dbReference type="PANTHER" id="PTHR42736">
    <property type="entry name" value="PROTEIN-GLUTAMINE GAMMA-GLUTAMYLTRANSFERASE"/>
    <property type="match status" value="1"/>
</dbReference>
<organism evidence="4 5">
    <name type="scientific">Paraliobacillus quinghaiensis</name>
    <dbReference type="NCBI Taxonomy" id="470815"/>
    <lineage>
        <taxon>Bacteria</taxon>
        <taxon>Bacillati</taxon>
        <taxon>Bacillota</taxon>
        <taxon>Bacilli</taxon>
        <taxon>Bacillales</taxon>
        <taxon>Bacillaceae</taxon>
        <taxon>Paraliobacillus</taxon>
    </lineage>
</organism>
<reference evidence="4" key="2">
    <citation type="submission" date="2020-09" db="EMBL/GenBank/DDBJ databases">
        <authorList>
            <person name="Sun Q."/>
            <person name="Zhou Y."/>
        </authorList>
    </citation>
    <scope>NUCLEOTIDE SEQUENCE</scope>
    <source>
        <strain evidence="4">CGMCC 1.6333</strain>
    </source>
</reference>
<sequence>MLESKQIPKESIVFSILLYLCGFLLFWEWLRPLEVISDTGNMTLLVLYAGFCFFLSILRVSAWISVPLKIAGLLFILDGLFMQEIITTRQWLMVFQTQLQYNTEMIMEQQWTHLTPFFRSLLFLILLWLMSYLVHYWFVIARRVFLFILLTFIYITVLDTFTAYQADEAIVRTFIVSMFTLALSNFSMQMDKESLKPAYGNWFVSTVIPIIIILPLVTILGYFAPKAEPQWPDPVPFITSTADYAGFGEGGSSTTQKVGYGEDDSNLGGSFIQDNTTVFEVEASQSHYWRIESKDRYTGKGWERSTELAYQTQPNGNIDLDMHTEQVDTIQQYASVHYTSDANFSKVVYPYGINNVSNGTHLNYLLDQETGIIEVEGPEQQEGSVYFDLTYQYPSFSLNQLEAAGGDYPAPIEDLYLQLPNSLPDRVVDLAEEITAEDQTRYDKVKTVESYFDHNGFTYQSEDIAVPGRREDYVDQFLFDTQVGYCDNFSTSMVVMLRSLDIPARWVKGFTGGQIVNNNPNGVSSYYNTYQVTNNNAHSWVEVYFPGVGWVPFEPTVGFSNNADFYQEADADPDSNDEQDAEEEVNAEEEEESEQEHQEDEQALGSEASQDGAALWNGYLLVGLTLGLVIIAVVLFFARYRLLTLLFIKRYKHFNDERSLDKAYHFLLRVLQHKGIKRKQGQTIREYARQVDAFFDSNQMTQLTGYYERMIYRSDATLHDHEKILELWKNLLRRAWS</sequence>
<dbReference type="AlphaFoldDB" id="A0A917TML3"/>
<evidence type="ECO:0000313" key="4">
    <source>
        <dbReference type="EMBL" id="GGM29237.1"/>
    </source>
</evidence>
<feature type="transmembrane region" description="Helical" evidence="2">
    <location>
        <begin position="200"/>
        <end position="224"/>
    </location>
</feature>
<feature type="domain" description="Transglutaminase-like" evidence="3">
    <location>
        <begin position="478"/>
        <end position="557"/>
    </location>
</feature>
<dbReference type="Pfam" id="PF13559">
    <property type="entry name" value="DUF4129"/>
    <property type="match status" value="1"/>
</dbReference>
<keyword evidence="5" id="KW-1185">Reference proteome</keyword>
<feature type="transmembrane region" description="Helical" evidence="2">
    <location>
        <begin position="616"/>
        <end position="640"/>
    </location>
</feature>
<dbReference type="InterPro" id="IPR038765">
    <property type="entry name" value="Papain-like_cys_pep_sf"/>
</dbReference>
<evidence type="ECO:0000256" key="1">
    <source>
        <dbReference type="SAM" id="MobiDB-lite"/>
    </source>
</evidence>
<evidence type="ECO:0000259" key="3">
    <source>
        <dbReference type="SMART" id="SM00460"/>
    </source>
</evidence>
<feature type="region of interest" description="Disordered" evidence="1">
    <location>
        <begin position="567"/>
        <end position="607"/>
    </location>
</feature>
<protein>
    <recommendedName>
        <fullName evidence="3">Transglutaminase-like domain-containing protein</fullName>
    </recommendedName>
</protein>
<dbReference type="InterPro" id="IPR021878">
    <property type="entry name" value="TgpA_N"/>
</dbReference>
<feature type="transmembrane region" description="Helical" evidence="2">
    <location>
        <begin position="117"/>
        <end position="138"/>
    </location>
</feature>
<dbReference type="Gene3D" id="3.10.620.30">
    <property type="match status" value="1"/>
</dbReference>
<dbReference type="SMART" id="SM00460">
    <property type="entry name" value="TGc"/>
    <property type="match status" value="1"/>
</dbReference>
<accession>A0A917TML3</accession>
<dbReference type="Pfam" id="PF11992">
    <property type="entry name" value="TgpA_N"/>
    <property type="match status" value="1"/>
</dbReference>
<reference evidence="4" key="1">
    <citation type="journal article" date="2014" name="Int. J. Syst. Evol. Microbiol.">
        <title>Complete genome sequence of Corynebacterium casei LMG S-19264T (=DSM 44701T), isolated from a smear-ripened cheese.</title>
        <authorList>
            <consortium name="US DOE Joint Genome Institute (JGI-PGF)"/>
            <person name="Walter F."/>
            <person name="Albersmeier A."/>
            <person name="Kalinowski J."/>
            <person name="Ruckert C."/>
        </authorList>
    </citation>
    <scope>NUCLEOTIDE SEQUENCE</scope>
    <source>
        <strain evidence="4">CGMCC 1.6333</strain>
    </source>
</reference>
<keyword evidence="2" id="KW-0472">Membrane</keyword>
<dbReference type="EMBL" id="BMLG01000005">
    <property type="protein sequence ID" value="GGM29237.1"/>
    <property type="molecule type" value="Genomic_DNA"/>
</dbReference>
<name>A0A917TML3_9BACI</name>
<dbReference type="SUPFAM" id="SSF54001">
    <property type="entry name" value="Cysteine proteinases"/>
    <property type="match status" value="1"/>
</dbReference>
<keyword evidence="2" id="KW-1133">Transmembrane helix</keyword>
<feature type="transmembrane region" description="Helical" evidence="2">
    <location>
        <begin position="42"/>
        <end position="58"/>
    </location>
</feature>
<dbReference type="PANTHER" id="PTHR42736:SF1">
    <property type="entry name" value="PROTEIN-GLUTAMINE GAMMA-GLUTAMYLTRANSFERASE"/>
    <property type="match status" value="1"/>
</dbReference>
<dbReference type="InterPro" id="IPR052901">
    <property type="entry name" value="Bact_TGase-like"/>
</dbReference>
<evidence type="ECO:0000256" key="2">
    <source>
        <dbReference type="SAM" id="Phobius"/>
    </source>
</evidence>
<dbReference type="Pfam" id="PF01841">
    <property type="entry name" value="Transglut_core"/>
    <property type="match status" value="1"/>
</dbReference>
<proteinExistence type="predicted"/>